<comment type="cofactor">
    <cofactor evidence="1">
        <name>(R)-lipoate</name>
        <dbReference type="ChEBI" id="CHEBI:83088"/>
    </cofactor>
</comment>
<dbReference type="GO" id="GO:0045252">
    <property type="term" value="C:oxoglutarate dehydrogenase complex"/>
    <property type="evidence" value="ECO:0007669"/>
    <property type="project" value="UniProtKB-UniRule"/>
</dbReference>
<protein>
    <recommendedName>
        <fullName evidence="11">Dihydrolipoyllysine-residue succinyltransferase</fullName>
        <ecNumber evidence="11">2.3.1.61</ecNumber>
    </recommendedName>
</protein>
<dbReference type="AlphaFoldDB" id="B9KGU8"/>
<dbReference type="FunFam" id="3.30.559.10:FF:000007">
    <property type="entry name" value="Dihydrolipoamide acetyltransferase component of pyruvate dehydrogenase complex"/>
    <property type="match status" value="1"/>
</dbReference>
<dbReference type="HOGENOM" id="CLU_016733_0_0_5"/>
<dbReference type="GO" id="GO:0033512">
    <property type="term" value="P:L-lysine catabolic process to acetyl-CoA via saccharopine"/>
    <property type="evidence" value="ECO:0007669"/>
    <property type="project" value="UniProtKB-UniPathway"/>
</dbReference>
<keyword evidence="9 14" id="KW-0012">Acyltransferase</keyword>
<dbReference type="eggNOG" id="COG0508">
    <property type="taxonomic scope" value="Bacteria"/>
</dbReference>
<evidence type="ECO:0000256" key="5">
    <source>
        <dbReference type="ARBA" id="ARBA00011666"/>
    </source>
</evidence>
<dbReference type="InterPro" id="IPR006255">
    <property type="entry name" value="SucB"/>
</dbReference>
<dbReference type="KEGG" id="amf:AMF_821"/>
<comment type="similarity">
    <text evidence="4">Belongs to the 2-oxoacid dehydrogenase family.</text>
</comment>
<evidence type="ECO:0000259" key="13">
    <source>
        <dbReference type="PROSITE" id="PS50968"/>
    </source>
</evidence>
<evidence type="ECO:0000256" key="1">
    <source>
        <dbReference type="ARBA" id="ARBA00001938"/>
    </source>
</evidence>
<evidence type="ECO:0000256" key="9">
    <source>
        <dbReference type="ARBA" id="ARBA00023315"/>
    </source>
</evidence>
<evidence type="ECO:0000256" key="2">
    <source>
        <dbReference type="ARBA" id="ARBA00004052"/>
    </source>
</evidence>
<dbReference type="SUPFAM" id="SSF52777">
    <property type="entry name" value="CoA-dependent acyltransferases"/>
    <property type="match status" value="1"/>
</dbReference>
<dbReference type="Proteomes" id="UP000007307">
    <property type="component" value="Chromosome"/>
</dbReference>
<dbReference type="EMBL" id="CP001079">
    <property type="protein sequence ID" value="ACM49652.1"/>
    <property type="molecule type" value="Genomic_DNA"/>
</dbReference>
<comment type="subunit">
    <text evidence="5">Forms a 24-polypeptide structural core with octahedral symmetry. Part of the 2-oxoglutarate dehydrogenase (OGDH) complex composed of E1 (2-oxoglutarate dehydrogenase), E2 (dihydrolipoamide succinyltransferase) and E3 (dihydrolipoamide dehydrogenase); the complex contains multiple copies of the three enzymatic components (E1, E2 and E3).</text>
</comment>
<keyword evidence="15" id="KW-1185">Reference proteome</keyword>
<comment type="function">
    <text evidence="2">E2 component of the 2-oxoglutarate dehydrogenase (OGDH) complex which catalyzes the second step in the conversion of 2-oxoglutarate to succinyl-CoA and CO(2).</text>
</comment>
<organism evidence="14 15">
    <name type="scientific">Anaplasma marginale (strain Florida)</name>
    <dbReference type="NCBI Taxonomy" id="320483"/>
    <lineage>
        <taxon>Bacteria</taxon>
        <taxon>Pseudomonadati</taxon>
        <taxon>Pseudomonadota</taxon>
        <taxon>Alphaproteobacteria</taxon>
        <taxon>Rickettsiales</taxon>
        <taxon>Anaplasmataceae</taxon>
        <taxon>Anaplasma</taxon>
    </lineage>
</organism>
<dbReference type="InterPro" id="IPR000089">
    <property type="entry name" value="Biotin_lipoyl"/>
</dbReference>
<feature type="compositionally biased region" description="Basic and acidic residues" evidence="12">
    <location>
        <begin position="108"/>
        <end position="119"/>
    </location>
</feature>
<dbReference type="Pfam" id="PF00364">
    <property type="entry name" value="Biotin_lipoyl"/>
    <property type="match status" value="1"/>
</dbReference>
<feature type="domain" description="Lipoyl-binding" evidence="13">
    <location>
        <begin position="27"/>
        <end position="102"/>
    </location>
</feature>
<dbReference type="InterPro" id="IPR001078">
    <property type="entry name" value="2-oxoacid_DH_actylTfrase"/>
</dbReference>
<feature type="region of interest" description="Disordered" evidence="12">
    <location>
        <begin position="108"/>
        <end position="129"/>
    </location>
</feature>
<comment type="pathway">
    <text evidence="3">Amino-acid degradation; L-lysine degradation via saccharopine pathway; glutaryl-CoA from L-lysine: step 6/6.</text>
</comment>
<dbReference type="EC" id="2.3.1.61" evidence="11"/>
<dbReference type="InterPro" id="IPR011053">
    <property type="entry name" value="Single_hybrid_motif"/>
</dbReference>
<sequence>MVWCLDWRSIRPAYSSFIGQAACMSDNVEIKVDNLGGESISEAPVRVLKKVGDAVSAEEAVFIVETDKTSLEIASPVAGVITELRVSDEEIITRGQVLAIISKHEGAPQDAAAREHKQAEVATPDAELAPQVEQRDAQAQVADKEKPVKPVTGPRIPGIDEFVAGGCSSPADRAAGKITKPVGDVGKSPVPQQRVYDEVDGVISVPGERRVKMSKIRQVIASRLKESQNTAATLSTFNEVDMSAVMALRGKYKEGFEKKYEVKLGFMSFFIKAVVLALREIPVINAEISGDEIIYRDYCNIGVAVGTDKGLVVPVIRGAETMSFAALEQELVMLSKKARGGTLTVADMSGATFTITNGGVYGSLLSTPIINPPQSGILGMHAIQERPVVVNGNIEIRPMMYLALSYDHRIVDGQGAVTFLVRVKQYIEDPNRMSLEI</sequence>
<dbReference type="GO" id="GO:0004149">
    <property type="term" value="F:dihydrolipoyllysine-residue succinyltransferase activity"/>
    <property type="evidence" value="ECO:0007669"/>
    <property type="project" value="UniProtKB-UniRule"/>
</dbReference>
<dbReference type="STRING" id="320483.AMF_821"/>
<accession>B9KGU8</accession>
<evidence type="ECO:0000313" key="15">
    <source>
        <dbReference type="Proteomes" id="UP000007307"/>
    </source>
</evidence>
<dbReference type="NCBIfam" id="TIGR01347">
    <property type="entry name" value="sucB"/>
    <property type="match status" value="1"/>
</dbReference>
<dbReference type="PROSITE" id="PS50968">
    <property type="entry name" value="BIOTINYL_LIPOYL"/>
    <property type="match status" value="1"/>
</dbReference>
<evidence type="ECO:0000256" key="11">
    <source>
        <dbReference type="NCBIfam" id="TIGR01347"/>
    </source>
</evidence>
<dbReference type="GO" id="GO:0006099">
    <property type="term" value="P:tricarboxylic acid cycle"/>
    <property type="evidence" value="ECO:0007669"/>
    <property type="project" value="UniProtKB-UniRule"/>
</dbReference>
<dbReference type="InterPro" id="IPR003016">
    <property type="entry name" value="2-oxoA_DH_lipoyl-BS"/>
</dbReference>
<evidence type="ECO:0000313" key="14">
    <source>
        <dbReference type="EMBL" id="ACM49652.1"/>
    </source>
</evidence>
<evidence type="ECO:0000256" key="6">
    <source>
        <dbReference type="ARBA" id="ARBA00022532"/>
    </source>
</evidence>
<dbReference type="PROSITE" id="PS00189">
    <property type="entry name" value="LIPOYL"/>
    <property type="match status" value="1"/>
</dbReference>
<evidence type="ECO:0000256" key="12">
    <source>
        <dbReference type="SAM" id="MobiDB-lite"/>
    </source>
</evidence>
<name>B9KGU8_ANAMF</name>
<evidence type="ECO:0000256" key="7">
    <source>
        <dbReference type="ARBA" id="ARBA00022679"/>
    </source>
</evidence>
<dbReference type="Pfam" id="PF00198">
    <property type="entry name" value="2-oxoacid_dh"/>
    <property type="match status" value="1"/>
</dbReference>
<dbReference type="PANTHER" id="PTHR43416:SF5">
    <property type="entry name" value="DIHYDROLIPOYLLYSINE-RESIDUE SUCCINYLTRANSFERASE COMPONENT OF 2-OXOGLUTARATE DEHYDROGENASE COMPLEX, MITOCHONDRIAL"/>
    <property type="match status" value="1"/>
</dbReference>
<dbReference type="InterPro" id="IPR023213">
    <property type="entry name" value="CAT-like_dom_sf"/>
</dbReference>
<dbReference type="NCBIfam" id="NF004309">
    <property type="entry name" value="PRK05704.1"/>
    <property type="match status" value="1"/>
</dbReference>
<dbReference type="InterPro" id="IPR050537">
    <property type="entry name" value="2-oxoacid_dehydrogenase"/>
</dbReference>
<dbReference type="Gene3D" id="3.30.559.10">
    <property type="entry name" value="Chloramphenicol acetyltransferase-like domain"/>
    <property type="match status" value="1"/>
</dbReference>
<dbReference type="SUPFAM" id="SSF51230">
    <property type="entry name" value="Single hybrid motif"/>
    <property type="match status" value="1"/>
</dbReference>
<keyword evidence="8" id="KW-0450">Lipoyl</keyword>
<dbReference type="Gene3D" id="2.40.50.100">
    <property type="match status" value="1"/>
</dbReference>
<dbReference type="UniPathway" id="UPA00868">
    <property type="reaction ID" value="UER00840"/>
</dbReference>
<evidence type="ECO:0000256" key="4">
    <source>
        <dbReference type="ARBA" id="ARBA00007317"/>
    </source>
</evidence>
<dbReference type="PANTHER" id="PTHR43416">
    <property type="entry name" value="DIHYDROLIPOYLLYSINE-RESIDUE SUCCINYLTRANSFERASE COMPONENT OF 2-OXOGLUTARATE DEHYDROGENASE COMPLEX, MITOCHONDRIAL-RELATED"/>
    <property type="match status" value="1"/>
</dbReference>
<gene>
    <name evidence="14" type="primary">sucB</name>
    <name evidence="14" type="ordered locus">AMF_821</name>
</gene>
<comment type="catalytic activity">
    <reaction evidence="10">
        <text>N(6)-[(R)-dihydrolipoyl]-L-lysyl-[protein] + succinyl-CoA = N(6)-[(R)-S(8)-succinyldihydrolipoyl]-L-lysyl-[protein] + CoA</text>
        <dbReference type="Rhea" id="RHEA:15213"/>
        <dbReference type="Rhea" id="RHEA-COMP:10475"/>
        <dbReference type="Rhea" id="RHEA-COMP:20092"/>
        <dbReference type="ChEBI" id="CHEBI:57287"/>
        <dbReference type="ChEBI" id="CHEBI:57292"/>
        <dbReference type="ChEBI" id="CHEBI:83100"/>
        <dbReference type="ChEBI" id="CHEBI:83120"/>
        <dbReference type="EC" id="2.3.1.61"/>
    </reaction>
</comment>
<evidence type="ECO:0000256" key="10">
    <source>
        <dbReference type="ARBA" id="ARBA00052761"/>
    </source>
</evidence>
<reference evidence="14 15" key="1">
    <citation type="journal article" date="2009" name="BMC Genomics">
        <title>Conservation in the face of diversity: multistrain analysis of an intracellular bacterium.</title>
        <authorList>
            <person name="Dark M.J."/>
            <person name="Herndon D.R."/>
            <person name="Kappmeyer L.S."/>
            <person name="Gonzales M.P."/>
            <person name="Nordeen E."/>
            <person name="Palmer G.H."/>
            <person name="Knowles D.P. Jr."/>
            <person name="Brayton K.A."/>
        </authorList>
    </citation>
    <scope>NUCLEOTIDE SEQUENCE [LARGE SCALE GENOMIC DNA]</scope>
    <source>
        <strain evidence="14 15">Florida</strain>
    </source>
</reference>
<dbReference type="CDD" id="cd06849">
    <property type="entry name" value="lipoyl_domain"/>
    <property type="match status" value="1"/>
</dbReference>
<keyword evidence="7 14" id="KW-0808">Transferase</keyword>
<evidence type="ECO:0000256" key="3">
    <source>
        <dbReference type="ARBA" id="ARBA00005145"/>
    </source>
</evidence>
<proteinExistence type="inferred from homology"/>
<keyword evidence="6" id="KW-0816">Tricarboxylic acid cycle</keyword>
<evidence type="ECO:0000256" key="8">
    <source>
        <dbReference type="ARBA" id="ARBA00022823"/>
    </source>
</evidence>